<gene>
    <name evidence="1" type="ORF">QR98_0062810</name>
</gene>
<dbReference type="Proteomes" id="UP000616769">
    <property type="component" value="Unassembled WGS sequence"/>
</dbReference>
<organism evidence="1 2">
    <name type="scientific">Sarcoptes scabiei</name>
    <name type="common">Itch mite</name>
    <name type="synonym">Acarus scabiei</name>
    <dbReference type="NCBI Taxonomy" id="52283"/>
    <lineage>
        <taxon>Eukaryota</taxon>
        <taxon>Metazoa</taxon>
        <taxon>Ecdysozoa</taxon>
        <taxon>Arthropoda</taxon>
        <taxon>Chelicerata</taxon>
        <taxon>Arachnida</taxon>
        <taxon>Acari</taxon>
        <taxon>Acariformes</taxon>
        <taxon>Sarcoptiformes</taxon>
        <taxon>Astigmata</taxon>
        <taxon>Psoroptidia</taxon>
        <taxon>Sarcoptoidea</taxon>
        <taxon>Sarcoptidae</taxon>
        <taxon>Sarcoptinae</taxon>
        <taxon>Sarcoptes</taxon>
    </lineage>
</organism>
<accession>A0A132AA61</accession>
<sequence length="72" mass="8311">MDGNDGNALVRLKSDDVDFFVFFLGVNRQTSLASLQSLRVVPVTESIIEFRLDLDSFDLEHLVKEPRFRRPE</sequence>
<dbReference type="EMBL" id="JXLN01011877">
    <property type="protein sequence ID" value="KPM07779.1"/>
    <property type="molecule type" value="Genomic_DNA"/>
</dbReference>
<proteinExistence type="predicted"/>
<dbReference type="VEuPathDB" id="VectorBase:SSCA008759"/>
<evidence type="ECO:0000313" key="2">
    <source>
        <dbReference type="Proteomes" id="UP000616769"/>
    </source>
</evidence>
<name>A0A132AA61_SARSC</name>
<dbReference type="AlphaFoldDB" id="A0A132AA61"/>
<evidence type="ECO:0000313" key="1">
    <source>
        <dbReference type="EMBL" id="KPM07779.1"/>
    </source>
</evidence>
<comment type="caution">
    <text evidence="1">The sequence shown here is derived from an EMBL/GenBank/DDBJ whole genome shotgun (WGS) entry which is preliminary data.</text>
</comment>
<protein>
    <submittedName>
        <fullName evidence="1">Uncharacterized protein</fullName>
    </submittedName>
</protein>
<reference evidence="1 2" key="1">
    <citation type="journal article" date="2015" name="Parasit. Vectors">
        <title>Draft genome of the scabies mite.</title>
        <authorList>
            <person name="Rider S.D.Jr."/>
            <person name="Morgan M.S."/>
            <person name="Arlian L.G."/>
        </authorList>
    </citation>
    <scope>NUCLEOTIDE SEQUENCE [LARGE SCALE GENOMIC DNA]</scope>
    <source>
        <strain evidence="1">Arlian Lab</strain>
    </source>
</reference>